<proteinExistence type="predicted"/>
<protein>
    <submittedName>
        <fullName evidence="2">Uncharacterized protein</fullName>
    </submittedName>
</protein>
<name>A0A5B8MMB2_9CHLO</name>
<evidence type="ECO:0000256" key="1">
    <source>
        <dbReference type="SAM" id="MobiDB-lite"/>
    </source>
</evidence>
<dbReference type="EMBL" id="CP031037">
    <property type="protein sequence ID" value="QDZ20440.1"/>
    <property type="molecule type" value="Genomic_DNA"/>
</dbReference>
<feature type="compositionally biased region" description="Basic residues" evidence="1">
    <location>
        <begin position="456"/>
        <end position="465"/>
    </location>
</feature>
<evidence type="ECO:0000313" key="2">
    <source>
        <dbReference type="EMBL" id="QDZ20440.1"/>
    </source>
</evidence>
<feature type="compositionally biased region" description="Acidic residues" evidence="1">
    <location>
        <begin position="471"/>
        <end position="507"/>
    </location>
</feature>
<gene>
    <name evidence="2" type="ORF">A3770_04p29580</name>
</gene>
<feature type="compositionally biased region" description="Acidic residues" evidence="1">
    <location>
        <begin position="514"/>
        <end position="523"/>
    </location>
</feature>
<sequence>MSRQATLFSYFGPAPPKKPAVQGEPAGIEPPAPSTGPTTPERKREGRPVPWRWPTTPERKRERTTVSLVGPDRKKPALKGAVFSFQKQLLEEDTILCHRNQLSPSMKNSKLAASWEFASVLDFFRVFGPEVLKSCKACLAAHTKRERKAWPRNERTRYTESDLNSACSFSPACLLGALEHADEDAKLQLADIHIVMLKGLHARAHSPPCRMNWLEYVGKAIRESWAQVCEGSPPPCFSRDAKDEGAGDGLGALYDGLEASERLRVLRFLCEVCCERNTEIATRLESAKDHSCLTQKSKEMAAEMRPGDKPVEVTIPGLKRSIMISHDLEFVDDIRHTQEFAQDYYCRRYFLLQPKSEAQWDHCFMLRERKPEESSGQPTFEVVCSSGEEFIKFVEDHVDVTLFGAKTRKKFRDYFGDIKQWKEEAEKLELAREKVKKELGDNPFSSHSLDVDQGRRGSRRARKTARYAEVESSESESEESESEEEEPEEISESGGEESEGFEPEEGESSSSSEPESESENSESESDKSKAE</sequence>
<accession>A0A5B8MMB2</accession>
<organism evidence="2 3">
    <name type="scientific">Chloropicon primus</name>
    <dbReference type="NCBI Taxonomy" id="1764295"/>
    <lineage>
        <taxon>Eukaryota</taxon>
        <taxon>Viridiplantae</taxon>
        <taxon>Chlorophyta</taxon>
        <taxon>Chloropicophyceae</taxon>
        <taxon>Chloropicales</taxon>
        <taxon>Chloropicaceae</taxon>
        <taxon>Chloropicon</taxon>
    </lineage>
</organism>
<dbReference type="Proteomes" id="UP000316726">
    <property type="component" value="Chromosome 4"/>
</dbReference>
<feature type="region of interest" description="Disordered" evidence="1">
    <location>
        <begin position="439"/>
        <end position="531"/>
    </location>
</feature>
<dbReference type="AlphaFoldDB" id="A0A5B8MMB2"/>
<evidence type="ECO:0000313" key="3">
    <source>
        <dbReference type="Proteomes" id="UP000316726"/>
    </source>
</evidence>
<reference evidence="2 3" key="1">
    <citation type="submission" date="2018-07" db="EMBL/GenBank/DDBJ databases">
        <title>The complete nuclear genome of the prasinophyte Chloropicon primus (CCMP1205).</title>
        <authorList>
            <person name="Pombert J.-F."/>
            <person name="Otis C."/>
            <person name="Turmel M."/>
            <person name="Lemieux C."/>
        </authorList>
    </citation>
    <scope>NUCLEOTIDE SEQUENCE [LARGE SCALE GENOMIC DNA]</scope>
    <source>
        <strain evidence="2 3">CCMP1205</strain>
    </source>
</reference>
<feature type="region of interest" description="Disordered" evidence="1">
    <location>
        <begin position="1"/>
        <end position="65"/>
    </location>
</feature>
<keyword evidence="3" id="KW-1185">Reference proteome</keyword>